<reference evidence="8" key="1">
    <citation type="submission" date="2023-03" db="EMBL/GenBank/DDBJ databases">
        <title>Mating type loci evolution in Malassezia.</title>
        <authorList>
            <person name="Coelho M.A."/>
        </authorList>
    </citation>
    <scope>NUCLEOTIDE SEQUENCE</scope>
    <source>
        <strain evidence="8">CBS 9431</strain>
    </source>
</reference>
<keyword evidence="5" id="KW-0234">DNA repair</keyword>
<evidence type="ECO:0000256" key="4">
    <source>
        <dbReference type="ARBA" id="ARBA00022840"/>
    </source>
</evidence>
<evidence type="ECO:0000313" key="8">
    <source>
        <dbReference type="EMBL" id="WFD37390.1"/>
    </source>
</evidence>
<dbReference type="GO" id="GO:0008821">
    <property type="term" value="F:crossover junction DNA endonuclease activity"/>
    <property type="evidence" value="ECO:0007669"/>
    <property type="project" value="TreeGrafter"/>
</dbReference>
<proteinExistence type="predicted"/>
<dbReference type="GO" id="GO:0007131">
    <property type="term" value="P:reciprocal meiotic recombination"/>
    <property type="evidence" value="ECO:0007669"/>
    <property type="project" value="TreeGrafter"/>
</dbReference>
<dbReference type="InterPro" id="IPR052093">
    <property type="entry name" value="HR_Repair_Mediator"/>
</dbReference>
<keyword evidence="3" id="KW-0227">DNA damage</keyword>
<dbReference type="EMBL" id="CP119958">
    <property type="protein sequence ID" value="WFD37390.1"/>
    <property type="molecule type" value="Genomic_DNA"/>
</dbReference>
<keyword evidence="9" id="KW-1185">Reference proteome</keyword>
<organism evidence="8 9">
    <name type="scientific">Malassezia japonica</name>
    <dbReference type="NCBI Taxonomy" id="223818"/>
    <lineage>
        <taxon>Eukaryota</taxon>
        <taxon>Fungi</taxon>
        <taxon>Dikarya</taxon>
        <taxon>Basidiomycota</taxon>
        <taxon>Ustilaginomycotina</taxon>
        <taxon>Malasseziomycetes</taxon>
        <taxon>Malasseziales</taxon>
        <taxon>Malasseziaceae</taxon>
        <taxon>Malassezia</taxon>
    </lineage>
</organism>
<dbReference type="GeneID" id="85223983"/>
<dbReference type="GO" id="GO:0005657">
    <property type="term" value="C:replication fork"/>
    <property type="evidence" value="ECO:0007669"/>
    <property type="project" value="TreeGrafter"/>
</dbReference>
<dbReference type="GO" id="GO:0000400">
    <property type="term" value="F:four-way junction DNA binding"/>
    <property type="evidence" value="ECO:0007669"/>
    <property type="project" value="TreeGrafter"/>
</dbReference>
<keyword evidence="2" id="KW-0547">Nucleotide-binding</keyword>
<gene>
    <name evidence="8" type="ORF">MJAP1_000334</name>
</gene>
<evidence type="ECO:0000256" key="5">
    <source>
        <dbReference type="ARBA" id="ARBA00023204"/>
    </source>
</evidence>
<evidence type="ECO:0000256" key="6">
    <source>
        <dbReference type="ARBA" id="ARBA00023242"/>
    </source>
</evidence>
<keyword evidence="4" id="KW-0067">ATP-binding</keyword>
<protein>
    <recommendedName>
        <fullName evidence="10">RecA family profile 1 domain-containing protein</fullName>
    </recommendedName>
</protein>
<evidence type="ECO:0008006" key="10">
    <source>
        <dbReference type="Google" id="ProtNLM"/>
    </source>
</evidence>
<dbReference type="AlphaFoldDB" id="A0AAF0EV19"/>
<evidence type="ECO:0000256" key="3">
    <source>
        <dbReference type="ARBA" id="ARBA00022763"/>
    </source>
</evidence>
<dbReference type="SUPFAM" id="SSF52540">
    <property type="entry name" value="P-loop containing nucleoside triphosphate hydrolases"/>
    <property type="match status" value="1"/>
</dbReference>
<dbReference type="GO" id="GO:0000707">
    <property type="term" value="P:meiotic DNA recombinase assembly"/>
    <property type="evidence" value="ECO:0007669"/>
    <property type="project" value="TreeGrafter"/>
</dbReference>
<dbReference type="RefSeq" id="XP_060120287.1">
    <property type="nucleotide sequence ID" value="XM_060264304.1"/>
</dbReference>
<evidence type="ECO:0000313" key="9">
    <source>
        <dbReference type="Proteomes" id="UP001217754"/>
    </source>
</evidence>
<keyword evidence="6" id="KW-0539">Nucleus</keyword>
<comment type="subcellular location">
    <subcellularLocation>
        <location evidence="1">Nucleus</location>
    </subcellularLocation>
</comment>
<sequence>MHGREEGGGWAPLRAAESFLGTPRSDVQMTPLSQMPVPQTQESPTPAWMERPTALLEDEDEEAEETWGDVMDEPEDEDEIAPITRASLRLECGLPKLDAFAGTMLTGGAYAPGEMQQHPGDEARLGFPLGSALEIVGPPGIGKTTWALQMAVGERMHHILHSLDLALDELGSQLEAEQDAWDEWLDANVVPWCAQAVLVDTEGSIVPERIVQMARSTVQKHLDAPSVVRWMSACGASDTNRMRPSLERCVLQGLHVVRATSLGDLLAFLGVAASSVLKVPGLPPRTSLLVVDSISFLLHTHAQASREQRKSRADALANLVQALTTLRDFYIPEHDRLTVITTAQMATRMPGDRRTAEAGIESVLVPSLGNTTAPAMRGSFDTSAYDWGTSLLGRSAWRFLLFYHGAQAARHVYIQSRPESHAAPASDLCIGYRINWFLSNESMAV</sequence>
<dbReference type="Gene3D" id="3.40.50.300">
    <property type="entry name" value="P-loop containing nucleotide triphosphate hydrolases"/>
    <property type="match status" value="1"/>
</dbReference>
<dbReference type="PANTHER" id="PTHR46239:SF1">
    <property type="entry name" value="DNA REPAIR PROTEIN RAD51 HOMOLOG 3"/>
    <property type="match status" value="1"/>
</dbReference>
<dbReference type="GO" id="GO:0033063">
    <property type="term" value="C:Rad51B-Rad51C-Rad51D-XRCC2 complex"/>
    <property type="evidence" value="ECO:0007669"/>
    <property type="project" value="TreeGrafter"/>
</dbReference>
<dbReference type="GO" id="GO:0005524">
    <property type="term" value="F:ATP binding"/>
    <property type="evidence" value="ECO:0007669"/>
    <property type="project" value="UniProtKB-KW"/>
</dbReference>
<evidence type="ECO:0000256" key="1">
    <source>
        <dbReference type="ARBA" id="ARBA00004123"/>
    </source>
</evidence>
<dbReference type="InterPro" id="IPR027417">
    <property type="entry name" value="P-loop_NTPase"/>
</dbReference>
<feature type="compositionally biased region" description="Polar residues" evidence="7">
    <location>
        <begin position="25"/>
        <end position="44"/>
    </location>
</feature>
<dbReference type="GO" id="GO:0033065">
    <property type="term" value="C:Rad51C-XRCC3 complex"/>
    <property type="evidence" value="ECO:0007669"/>
    <property type="project" value="TreeGrafter"/>
</dbReference>
<evidence type="ECO:0000256" key="2">
    <source>
        <dbReference type="ARBA" id="ARBA00022741"/>
    </source>
</evidence>
<accession>A0AAF0EV19</accession>
<dbReference type="PANTHER" id="PTHR46239">
    <property type="entry name" value="DNA REPAIR PROTEIN RAD51 HOMOLOG 3 RAD51C"/>
    <property type="match status" value="1"/>
</dbReference>
<feature type="region of interest" description="Disordered" evidence="7">
    <location>
        <begin position="1"/>
        <end position="47"/>
    </location>
</feature>
<dbReference type="Proteomes" id="UP001217754">
    <property type="component" value="Chromosome 1"/>
</dbReference>
<evidence type="ECO:0000256" key="7">
    <source>
        <dbReference type="SAM" id="MobiDB-lite"/>
    </source>
</evidence>
<name>A0AAF0EV19_9BASI</name>